<dbReference type="NCBIfam" id="NF033842">
    <property type="entry name" value="small_MgtS"/>
    <property type="match status" value="1"/>
</dbReference>
<evidence type="ECO:0000313" key="4">
    <source>
        <dbReference type="Proteomes" id="UP000197098"/>
    </source>
</evidence>
<accession>A0A6G9RM23</accession>
<evidence type="ECO:0000313" key="3">
    <source>
        <dbReference type="EMBL" id="QIR27357.1"/>
    </source>
</evidence>
<dbReference type="InterPro" id="IPR047998">
    <property type="entry name" value="MgtS"/>
</dbReference>
<feature type="transmembrane region" description="Helical" evidence="1">
    <location>
        <begin position="6"/>
        <end position="25"/>
    </location>
</feature>
<dbReference type="Pfam" id="PF22865">
    <property type="entry name" value="MgtS-like"/>
    <property type="match status" value="1"/>
</dbReference>
<accession>A0A248KIG6</accession>
<reference evidence="2 4" key="1">
    <citation type="submission" date="2017-06" db="EMBL/GenBank/DDBJ databases">
        <title>Origin of plasmid-mediated fosfomycin resistance gene fosA3.</title>
        <authorList>
            <person name="Ito R."/>
            <person name="Pacey M.P."/>
            <person name="Doi Y."/>
        </authorList>
    </citation>
    <scope>NUCLEOTIDE SEQUENCE [LARGE SCALE GENOMIC DNA]</scope>
    <source>
        <strain evidence="2 4">YDC799</strain>
    </source>
</reference>
<keyword evidence="5" id="KW-1185">Reference proteome</keyword>
<evidence type="ECO:0000256" key="1">
    <source>
        <dbReference type="SAM" id="Phobius"/>
    </source>
</evidence>
<sequence length="31" mass="3430">MLDNMQVFLVAVGLILLSGFLTAYLSGKWND</sequence>
<dbReference type="RefSeq" id="WP_163446408.1">
    <property type="nucleotide sequence ID" value="NZ_CP050321.1"/>
</dbReference>
<keyword evidence="1" id="KW-0472">Membrane</keyword>
<dbReference type="Proteomes" id="UP000503580">
    <property type="component" value="Chromosome"/>
</dbReference>
<evidence type="ECO:0000313" key="2">
    <source>
        <dbReference type="EMBL" id="ASG63384.1"/>
    </source>
</evidence>
<dbReference type="AlphaFoldDB" id="A0A248KIG6"/>
<organism evidence="2 4">
    <name type="scientific">Kluyvera genomosp. 3</name>
    <dbReference type="NCBI Taxonomy" id="2774055"/>
    <lineage>
        <taxon>Bacteria</taxon>
        <taxon>Pseudomonadati</taxon>
        <taxon>Pseudomonadota</taxon>
        <taxon>Gammaproteobacteria</taxon>
        <taxon>Enterobacterales</taxon>
        <taxon>Enterobacteriaceae</taxon>
        <taxon>Kluyvera</taxon>
    </lineage>
</organism>
<dbReference type="EMBL" id="CP050321">
    <property type="protein sequence ID" value="QIR27357.1"/>
    <property type="molecule type" value="Genomic_DNA"/>
</dbReference>
<keyword evidence="1" id="KW-1133">Transmembrane helix</keyword>
<dbReference type="KEGG" id="kgn:GY169_11330"/>
<gene>
    <name evidence="3" type="primary">mgtS</name>
    <name evidence="2" type="ORF">CEW81_11905</name>
    <name evidence="3" type="ORF">GY169_11330</name>
</gene>
<protein>
    <submittedName>
        <fullName evidence="3">Protein MgtS</fullName>
    </submittedName>
</protein>
<dbReference type="EMBL" id="CP022114">
    <property type="protein sequence ID" value="ASG63384.1"/>
    <property type="molecule type" value="Genomic_DNA"/>
</dbReference>
<evidence type="ECO:0000313" key="5">
    <source>
        <dbReference type="Proteomes" id="UP000503580"/>
    </source>
</evidence>
<reference evidence="3 5" key="2">
    <citation type="submission" date="2020-02" db="EMBL/GenBank/DDBJ databases">
        <title>Whole genome PO2S7.</title>
        <authorList>
            <person name="Singha K.M."/>
        </authorList>
    </citation>
    <scope>NUCLEOTIDE SEQUENCE [LARGE SCALE GENOMIC DNA]</scope>
    <source>
        <strain evidence="3 5">PO2S7</strain>
    </source>
</reference>
<dbReference type="Proteomes" id="UP000197098">
    <property type="component" value="Chromosome"/>
</dbReference>
<proteinExistence type="predicted"/>
<name>A0A248KIG6_9ENTR</name>
<keyword evidence="1" id="KW-0812">Transmembrane</keyword>